<dbReference type="EMBL" id="CP061038">
    <property type="protein sequence ID" value="QNQ11097.1"/>
    <property type="molecule type" value="Genomic_DNA"/>
</dbReference>
<reference evidence="2 3" key="1">
    <citation type="submission" date="2020-09" db="EMBL/GenBank/DDBJ databases">
        <title>Sphingomonas sp., a new species isolated from pork steak.</title>
        <authorList>
            <person name="Heidler von Heilborn D."/>
        </authorList>
    </citation>
    <scope>NUCLEOTIDE SEQUENCE [LARGE SCALE GENOMIC DNA]</scope>
    <source>
        <strain evidence="3">S8-3T</strain>
    </source>
</reference>
<dbReference type="Proteomes" id="UP000516148">
    <property type="component" value="Chromosome"/>
</dbReference>
<name>A0A7H0LN44_9SPHN</name>
<dbReference type="GO" id="GO:0015562">
    <property type="term" value="F:efflux transmembrane transporter activity"/>
    <property type="evidence" value="ECO:0007669"/>
    <property type="project" value="TreeGrafter"/>
</dbReference>
<dbReference type="GO" id="GO:1990281">
    <property type="term" value="C:efflux pump complex"/>
    <property type="evidence" value="ECO:0007669"/>
    <property type="project" value="TreeGrafter"/>
</dbReference>
<dbReference type="PANTHER" id="PTHR30469:SF15">
    <property type="entry name" value="HLYD FAMILY OF SECRETION PROTEINS"/>
    <property type="match status" value="1"/>
</dbReference>
<keyword evidence="3" id="KW-1185">Reference proteome</keyword>
<sequence length="417" mass="46212">MDEPLRQSWLHRRRCVVAVAAGLVVLMSVATISVRRFATPSLTVPAGQVAVDRVARGMFRDTTSLLGSVVPRDTIYLDAVEGGRVRRVLARSGDRIVAGQPLVEFTNTTLELDILSQEGRLIESITQLQAYQQQLEQNRSDNAQALALIRYDRTRVDRALRRRLPLAARGFVTGEAMDRLKDELRSVDDRQMIQISRSRRQEGLRALQQPQIEAQLATLHKSLAVTRAKLGDLIVRAPMGGRLSAFDLKLGENRNRGDRLGEIALDTGFRVTASIDEYYLGRVRVGQRAEVDVKGRPTALVVTRLYPQVKNGAFVADLEFDAQQPADLVAGEAVRGRLSLGADHAAILLPAGAFLEASGGQWVFVVAQDGRSAERRQIRIGRRNADQVEILAGLIPGERVISSSYDGWQQYQHINLR</sequence>
<evidence type="ECO:0000313" key="3">
    <source>
        <dbReference type="Proteomes" id="UP000516148"/>
    </source>
</evidence>
<feature type="domain" description="Multidrug resistance protein MdtA-like C-terminal permuted SH3" evidence="1">
    <location>
        <begin position="346"/>
        <end position="403"/>
    </location>
</feature>
<accession>A0A7H0LN44</accession>
<dbReference type="AlphaFoldDB" id="A0A7H0LN44"/>
<dbReference type="Gene3D" id="2.40.420.20">
    <property type="match status" value="1"/>
</dbReference>
<dbReference type="Gene3D" id="2.40.30.170">
    <property type="match status" value="1"/>
</dbReference>
<protein>
    <submittedName>
        <fullName evidence="2">HlyD family efflux transporter periplasmic adaptor subunit</fullName>
    </submittedName>
</protein>
<dbReference type="Gene3D" id="1.10.287.470">
    <property type="entry name" value="Helix hairpin bin"/>
    <property type="match status" value="1"/>
</dbReference>
<evidence type="ECO:0000313" key="2">
    <source>
        <dbReference type="EMBL" id="QNQ11097.1"/>
    </source>
</evidence>
<dbReference type="RefSeq" id="WP_187763383.1">
    <property type="nucleotide sequence ID" value="NZ_CP061038.1"/>
</dbReference>
<dbReference type="KEGG" id="spap:H3Z74_08070"/>
<dbReference type="Gene3D" id="2.40.50.100">
    <property type="match status" value="1"/>
</dbReference>
<dbReference type="InterPro" id="IPR058627">
    <property type="entry name" value="MdtA-like_C"/>
</dbReference>
<dbReference type="PANTHER" id="PTHR30469">
    <property type="entry name" value="MULTIDRUG RESISTANCE PROTEIN MDTA"/>
    <property type="match status" value="1"/>
</dbReference>
<organism evidence="2 3">
    <name type="scientific">Sphingomonas alpina</name>
    <dbReference type="NCBI Taxonomy" id="653931"/>
    <lineage>
        <taxon>Bacteria</taxon>
        <taxon>Pseudomonadati</taxon>
        <taxon>Pseudomonadota</taxon>
        <taxon>Alphaproteobacteria</taxon>
        <taxon>Sphingomonadales</taxon>
        <taxon>Sphingomonadaceae</taxon>
        <taxon>Sphingomonas</taxon>
    </lineage>
</organism>
<dbReference type="Pfam" id="PF25967">
    <property type="entry name" value="RND-MFP_C"/>
    <property type="match status" value="1"/>
</dbReference>
<gene>
    <name evidence="2" type="ORF">H3Z74_08070</name>
</gene>
<evidence type="ECO:0000259" key="1">
    <source>
        <dbReference type="Pfam" id="PF25967"/>
    </source>
</evidence>
<proteinExistence type="predicted"/>